<keyword evidence="5" id="KW-0732">Signal</keyword>
<keyword evidence="4 10" id="KW-0812">Transmembrane</keyword>
<proteinExistence type="inferred from homology"/>
<evidence type="ECO:0000256" key="10">
    <source>
        <dbReference type="PROSITE-ProRule" id="PRU01360"/>
    </source>
</evidence>
<evidence type="ECO:0000256" key="11">
    <source>
        <dbReference type="SAM" id="MobiDB-lite"/>
    </source>
</evidence>
<dbReference type="EMBL" id="CZVW01000014">
    <property type="protein sequence ID" value="CUT02812.1"/>
    <property type="molecule type" value="Genomic_DNA"/>
</dbReference>
<dbReference type="PANTHER" id="PTHR30069:SF29">
    <property type="entry name" value="HEMOGLOBIN AND HEMOGLOBIN-HAPTOGLOBIN-BINDING PROTEIN 1-RELATED"/>
    <property type="match status" value="1"/>
</dbReference>
<dbReference type="OrthoDB" id="9768177at2"/>
<dbReference type="SUPFAM" id="SSF56935">
    <property type="entry name" value="Porins"/>
    <property type="match status" value="1"/>
</dbReference>
<keyword evidence="6" id="KW-0798">TonB box</keyword>
<dbReference type="PROSITE" id="PS52016">
    <property type="entry name" value="TONB_DEPENDENT_REC_3"/>
    <property type="match status" value="1"/>
</dbReference>
<feature type="domain" description="TonB-dependent receptor-like beta-barrel" evidence="12">
    <location>
        <begin position="11"/>
        <end position="374"/>
    </location>
</feature>
<evidence type="ECO:0000256" key="2">
    <source>
        <dbReference type="ARBA" id="ARBA00022448"/>
    </source>
</evidence>
<reference evidence="14" key="1">
    <citation type="submission" date="2015-11" db="EMBL/GenBank/DDBJ databases">
        <authorList>
            <person name="Varghese N."/>
        </authorList>
    </citation>
    <scope>NUCLEOTIDE SEQUENCE [LARGE SCALE GENOMIC DNA]</scope>
    <source>
        <strain evidence="14">JGI-23</strain>
    </source>
</reference>
<comment type="similarity">
    <text evidence="10">Belongs to the TonB-dependent receptor family.</text>
</comment>
<evidence type="ECO:0000313" key="13">
    <source>
        <dbReference type="EMBL" id="CUT02812.1"/>
    </source>
</evidence>
<dbReference type="Pfam" id="PF00593">
    <property type="entry name" value="TonB_dep_Rec_b-barrel"/>
    <property type="match status" value="1"/>
</dbReference>
<dbReference type="InterPro" id="IPR036942">
    <property type="entry name" value="Beta-barrel_TonB_sf"/>
</dbReference>
<dbReference type="InterPro" id="IPR000531">
    <property type="entry name" value="Beta-barrel_TonB"/>
</dbReference>
<evidence type="ECO:0000256" key="6">
    <source>
        <dbReference type="ARBA" id="ARBA00023077"/>
    </source>
</evidence>
<evidence type="ECO:0000256" key="7">
    <source>
        <dbReference type="ARBA" id="ARBA00023136"/>
    </source>
</evidence>
<name>A0A0P1NVN7_9BACT</name>
<feature type="region of interest" description="Disordered" evidence="11">
    <location>
        <begin position="1"/>
        <end position="27"/>
    </location>
</feature>
<comment type="subcellular location">
    <subcellularLocation>
        <location evidence="1 10">Cell outer membrane</location>
        <topology evidence="1 10">Multi-pass membrane protein</topology>
    </subcellularLocation>
</comment>
<protein>
    <submittedName>
        <fullName evidence="13">TonB dependent receptor</fullName>
    </submittedName>
</protein>
<keyword evidence="9 10" id="KW-0998">Cell outer membrane</keyword>
<evidence type="ECO:0000256" key="4">
    <source>
        <dbReference type="ARBA" id="ARBA00022692"/>
    </source>
</evidence>
<keyword evidence="2 10" id="KW-0813">Transport</keyword>
<evidence type="ECO:0000313" key="14">
    <source>
        <dbReference type="Proteomes" id="UP000199197"/>
    </source>
</evidence>
<evidence type="ECO:0000256" key="9">
    <source>
        <dbReference type="ARBA" id="ARBA00023237"/>
    </source>
</evidence>
<feature type="non-terminal residue" evidence="13">
    <location>
        <position position="1"/>
    </location>
</feature>
<dbReference type="GO" id="GO:0009279">
    <property type="term" value="C:cell outer membrane"/>
    <property type="evidence" value="ECO:0007669"/>
    <property type="project" value="UniProtKB-SubCell"/>
</dbReference>
<dbReference type="Gene3D" id="2.40.170.20">
    <property type="entry name" value="TonB-dependent receptor, beta-barrel domain"/>
    <property type="match status" value="1"/>
</dbReference>
<sequence>VTYVSPTTGARIPNQHRSYRNSEADPNRTAGYNNPFFTIYKNPSFFYTDRIFGSAEISYDPFKWFGITYRIGADYYTDRRNQVWPVQDAAVPTGRIIRDVISQFQINTDLMLRFKYQLGSLLSASALLGFHLDHEQTDDTYIQGTRFIIPEAPDYILNTLDYLPNESKTIVRTGAFYGELGFDVLDQLYIRLSGRNESASTYGTSVDMTYFFPSASVAWEFTKLPVLRNQTLLSFGKVRAAVGVAGVRPPAYVTKTYYVNASFGNGWGPVINAIYYGGGAVQSAQFGNPYLKPELTTETEFGFDLKFLNDRLGISATRYVNNTKDAILNVAVPPSSGYSTRWANTAKIENKGTELQIIAEWLRFGGFSWTTTINWSQNRNKVVELAPGIESVGLAGFVDPSSRAVTGYQMGVIYGSRWDRWDR</sequence>
<dbReference type="Proteomes" id="UP000199197">
    <property type="component" value="Unassembled WGS sequence"/>
</dbReference>
<gene>
    <name evidence="13" type="ORF">JGI23_01334</name>
</gene>
<dbReference type="AlphaFoldDB" id="A0A0P1NVN7"/>
<dbReference type="GO" id="GO:0044718">
    <property type="term" value="P:siderophore transmembrane transport"/>
    <property type="evidence" value="ECO:0007669"/>
    <property type="project" value="TreeGrafter"/>
</dbReference>
<organism evidence="13 14">
    <name type="scientific">Candidatus Chryseopegocella kryptomonas</name>
    <dbReference type="NCBI Taxonomy" id="1633643"/>
    <lineage>
        <taxon>Bacteria</taxon>
        <taxon>Pseudomonadati</taxon>
        <taxon>Candidatus Kryptoniota</taxon>
        <taxon>Candidatus Chryseopegocella</taxon>
    </lineage>
</organism>
<dbReference type="RefSeq" id="WP_143713911.1">
    <property type="nucleotide sequence ID" value="NZ_CZVW01000014.1"/>
</dbReference>
<accession>A0A0P1NVN7</accession>
<dbReference type="GO" id="GO:0015344">
    <property type="term" value="F:siderophore uptake transmembrane transporter activity"/>
    <property type="evidence" value="ECO:0007669"/>
    <property type="project" value="TreeGrafter"/>
</dbReference>
<keyword evidence="14" id="KW-1185">Reference proteome</keyword>
<evidence type="ECO:0000256" key="1">
    <source>
        <dbReference type="ARBA" id="ARBA00004571"/>
    </source>
</evidence>
<evidence type="ECO:0000256" key="8">
    <source>
        <dbReference type="ARBA" id="ARBA00023170"/>
    </source>
</evidence>
<keyword evidence="3 10" id="KW-1134">Transmembrane beta strand</keyword>
<keyword evidence="7 10" id="KW-0472">Membrane</keyword>
<evidence type="ECO:0000259" key="12">
    <source>
        <dbReference type="Pfam" id="PF00593"/>
    </source>
</evidence>
<dbReference type="PANTHER" id="PTHR30069">
    <property type="entry name" value="TONB-DEPENDENT OUTER MEMBRANE RECEPTOR"/>
    <property type="match status" value="1"/>
</dbReference>
<keyword evidence="8 13" id="KW-0675">Receptor</keyword>
<evidence type="ECO:0000256" key="5">
    <source>
        <dbReference type="ARBA" id="ARBA00022729"/>
    </source>
</evidence>
<dbReference type="InterPro" id="IPR039426">
    <property type="entry name" value="TonB-dep_rcpt-like"/>
</dbReference>
<evidence type="ECO:0000256" key="3">
    <source>
        <dbReference type="ARBA" id="ARBA00022452"/>
    </source>
</evidence>